<dbReference type="InterPro" id="IPR052757">
    <property type="entry name" value="Ribosomal_protein_S1"/>
</dbReference>
<dbReference type="Pfam" id="PF00575">
    <property type="entry name" value="S1"/>
    <property type="match status" value="1"/>
</dbReference>
<dbReference type="PANTHER" id="PTHR47559:SF1">
    <property type="entry name" value="OS03G0844900 PROTEIN"/>
    <property type="match status" value="1"/>
</dbReference>
<dbReference type="SMART" id="SM00316">
    <property type="entry name" value="S1"/>
    <property type="match status" value="1"/>
</dbReference>
<dbReference type="PROSITE" id="PS50126">
    <property type="entry name" value="S1"/>
    <property type="match status" value="1"/>
</dbReference>
<accession>A0A7S1SV46</accession>
<organism evidence="3">
    <name type="scientific">Tetraselmis chuii</name>
    <dbReference type="NCBI Taxonomy" id="63592"/>
    <lineage>
        <taxon>Eukaryota</taxon>
        <taxon>Viridiplantae</taxon>
        <taxon>Chlorophyta</taxon>
        <taxon>core chlorophytes</taxon>
        <taxon>Chlorodendrophyceae</taxon>
        <taxon>Chlorodendrales</taxon>
        <taxon>Chlorodendraceae</taxon>
        <taxon>Tetraselmis</taxon>
    </lineage>
</organism>
<evidence type="ECO:0000256" key="1">
    <source>
        <dbReference type="SAM" id="MobiDB-lite"/>
    </source>
</evidence>
<sequence length="390" mass="42630">MSAVSQCARGVASVRHSPRTQHQKPRRLSAKVAHRPELKHGFGACSSRGRFVLAAAEPSRPVAPTAPVQQEAEEEEKADVTEKTGADQTDSETLRLEGWGKCRHSMKANETVTILLTKYNWKGFSAKCHGITGFIPFSKMDPTNLPVEGSKDAVDKLKALLGTYLSVKIVHAEVGAERLIFSQLAVKNESVMKELNPGAVMDGVVTNVTDYGAFVTLKGSDGQISGVTGLVHKSELSWEMVTVTSSVVKPRQEVKVKLLSVDRDSNRISLSIRQCMNDPLTVNLDNMMPAMEDGNIAWQDSGETLPGLDEICSELRAEEGVLLVTPGRQAEVSKVVSQDLQIFMTKEQVFDGFNLVARSGNKVQEVHVATDMSREEMVKALTKTLQRVSK</sequence>
<dbReference type="EMBL" id="HBGG01023458">
    <property type="protein sequence ID" value="CAD9209961.1"/>
    <property type="molecule type" value="Transcribed_RNA"/>
</dbReference>
<feature type="compositionally biased region" description="Basic residues" evidence="1">
    <location>
        <begin position="16"/>
        <end position="33"/>
    </location>
</feature>
<dbReference type="AlphaFoldDB" id="A0A7S1SV46"/>
<dbReference type="FunFam" id="2.40.50.140:FF:000103">
    <property type="entry name" value="protein RRP5 homolog"/>
    <property type="match status" value="1"/>
</dbReference>
<dbReference type="InterPro" id="IPR003029">
    <property type="entry name" value="S1_domain"/>
</dbReference>
<dbReference type="PANTHER" id="PTHR47559">
    <property type="entry name" value="OS03G0844900 PROTEIN"/>
    <property type="match status" value="1"/>
</dbReference>
<dbReference type="SUPFAM" id="SSF50249">
    <property type="entry name" value="Nucleic acid-binding proteins"/>
    <property type="match status" value="1"/>
</dbReference>
<feature type="region of interest" description="Disordered" evidence="1">
    <location>
        <begin position="1"/>
        <end position="35"/>
    </location>
</feature>
<reference evidence="3" key="1">
    <citation type="submission" date="2021-01" db="EMBL/GenBank/DDBJ databases">
        <authorList>
            <person name="Corre E."/>
            <person name="Pelletier E."/>
            <person name="Niang G."/>
            <person name="Scheremetjew M."/>
            <person name="Finn R."/>
            <person name="Kale V."/>
            <person name="Holt S."/>
            <person name="Cochrane G."/>
            <person name="Meng A."/>
            <person name="Brown T."/>
            <person name="Cohen L."/>
        </authorList>
    </citation>
    <scope>NUCLEOTIDE SEQUENCE</scope>
    <source>
        <strain evidence="3">PLY429</strain>
    </source>
</reference>
<feature type="region of interest" description="Disordered" evidence="1">
    <location>
        <begin position="57"/>
        <end position="92"/>
    </location>
</feature>
<proteinExistence type="predicted"/>
<gene>
    <name evidence="3" type="ORF">TCHU04912_LOCUS12200</name>
</gene>
<evidence type="ECO:0000313" key="3">
    <source>
        <dbReference type="EMBL" id="CAD9209961.1"/>
    </source>
</evidence>
<evidence type="ECO:0000259" key="2">
    <source>
        <dbReference type="PROSITE" id="PS50126"/>
    </source>
</evidence>
<dbReference type="Gene3D" id="2.40.50.140">
    <property type="entry name" value="Nucleic acid-binding proteins"/>
    <property type="match status" value="1"/>
</dbReference>
<dbReference type="GO" id="GO:0003676">
    <property type="term" value="F:nucleic acid binding"/>
    <property type="evidence" value="ECO:0007669"/>
    <property type="project" value="InterPro"/>
</dbReference>
<name>A0A7S1SV46_9CHLO</name>
<protein>
    <recommendedName>
        <fullName evidence="2">S1 motif domain-containing protein</fullName>
    </recommendedName>
</protein>
<feature type="domain" description="S1 motif" evidence="2">
    <location>
        <begin position="198"/>
        <end position="273"/>
    </location>
</feature>
<dbReference type="InterPro" id="IPR012340">
    <property type="entry name" value="NA-bd_OB-fold"/>
</dbReference>